<protein>
    <submittedName>
        <fullName evidence="1">Uncharacterized protein</fullName>
    </submittedName>
</protein>
<organism evidence="1 2">
    <name type="scientific">Nocardiopsis alborubida</name>
    <dbReference type="NCBI Taxonomy" id="146802"/>
    <lineage>
        <taxon>Bacteria</taxon>
        <taxon>Bacillati</taxon>
        <taxon>Actinomycetota</taxon>
        <taxon>Actinomycetes</taxon>
        <taxon>Streptosporangiales</taxon>
        <taxon>Nocardiopsidaceae</taxon>
        <taxon>Nocardiopsis</taxon>
    </lineage>
</organism>
<reference evidence="1 2" key="1">
    <citation type="submission" date="2020-04" db="EMBL/GenBank/DDBJ databases">
        <title>MicrobeNet Type strains.</title>
        <authorList>
            <person name="Nicholson A.C."/>
        </authorList>
    </citation>
    <scope>NUCLEOTIDE SEQUENCE [LARGE SCALE GENOMIC DNA]</scope>
    <source>
        <strain evidence="1 2">ATCC 23612</strain>
    </source>
</reference>
<gene>
    <name evidence="1" type="ORF">HGB44_09960</name>
</gene>
<comment type="caution">
    <text evidence="1">The sequence shown here is derived from an EMBL/GenBank/DDBJ whole genome shotgun (WGS) entry which is preliminary data.</text>
</comment>
<evidence type="ECO:0000313" key="2">
    <source>
        <dbReference type="Proteomes" id="UP000553209"/>
    </source>
</evidence>
<accession>A0A7X6MDW8</accession>
<sequence>MFKEWRRHRAAQRVKPGNGRPLKPFRWWQLTFRALAHPPARRGGLRAAPVAERSGTFTSPVHLPVWLNTALALGAAAASTERALRLRCNWLPDSAAQG</sequence>
<proteinExistence type="predicted"/>
<evidence type="ECO:0000313" key="1">
    <source>
        <dbReference type="EMBL" id="NKY97978.1"/>
    </source>
</evidence>
<dbReference type="EMBL" id="JAAXPG010000007">
    <property type="protein sequence ID" value="NKY97978.1"/>
    <property type="molecule type" value="Genomic_DNA"/>
</dbReference>
<dbReference type="AlphaFoldDB" id="A0A7X6MDW8"/>
<keyword evidence="2" id="KW-1185">Reference proteome</keyword>
<name>A0A7X6MDW8_9ACTN</name>
<dbReference type="Proteomes" id="UP000553209">
    <property type="component" value="Unassembled WGS sequence"/>
</dbReference>